<dbReference type="Pfam" id="PF00128">
    <property type="entry name" value="Alpha-amylase"/>
    <property type="match status" value="1"/>
</dbReference>
<dbReference type="Proteomes" id="UP000823868">
    <property type="component" value="Unassembled WGS sequence"/>
</dbReference>
<evidence type="ECO:0000256" key="9">
    <source>
        <dbReference type="PIRSR" id="PIRSR000463-1"/>
    </source>
</evidence>
<comment type="pathway">
    <text evidence="2">Glycan biosynthesis; glycogen biosynthesis.</text>
</comment>
<dbReference type="InterPro" id="IPR017853">
    <property type="entry name" value="GH"/>
</dbReference>
<dbReference type="InterPro" id="IPR037439">
    <property type="entry name" value="Branching_enzy"/>
</dbReference>
<dbReference type="GO" id="GO:0003844">
    <property type="term" value="F:1,4-alpha-glucan branching enzyme activity"/>
    <property type="evidence" value="ECO:0007669"/>
    <property type="project" value="UniProtKB-UniRule"/>
</dbReference>
<evidence type="ECO:0000259" key="10">
    <source>
        <dbReference type="SMART" id="SM00642"/>
    </source>
</evidence>
<feature type="active site" description="Proton donor" evidence="9">
    <location>
        <position position="337"/>
    </location>
</feature>
<keyword evidence="3" id="KW-0321">Glycogen metabolism</keyword>
<evidence type="ECO:0000256" key="6">
    <source>
        <dbReference type="ARBA" id="ARBA00023056"/>
    </source>
</evidence>
<dbReference type="Pfam" id="PF02922">
    <property type="entry name" value="CBM_48"/>
    <property type="match status" value="1"/>
</dbReference>
<evidence type="ECO:0000313" key="12">
    <source>
        <dbReference type="Proteomes" id="UP000823868"/>
    </source>
</evidence>
<proteinExistence type="predicted"/>
<protein>
    <recommendedName>
        <fullName evidence="8">1,4-alpha-glucan branching enzyme</fullName>
        <ecNumber evidence="8">2.4.1.18</ecNumber>
    </recommendedName>
</protein>
<dbReference type="GO" id="GO:0030245">
    <property type="term" value="P:cellulose catabolic process"/>
    <property type="evidence" value="ECO:0007669"/>
    <property type="project" value="UniProtKB-KW"/>
</dbReference>
<comment type="caution">
    <text evidence="11">The sequence shown here is derived from an EMBL/GenBank/DDBJ whole genome shotgun (WGS) entry which is preliminary data.</text>
</comment>
<evidence type="ECO:0000313" key="11">
    <source>
        <dbReference type="EMBL" id="HIY21545.1"/>
    </source>
</evidence>
<dbReference type="Gene3D" id="3.20.20.80">
    <property type="entry name" value="Glycosidases"/>
    <property type="match status" value="1"/>
</dbReference>
<dbReference type="SMART" id="SM00642">
    <property type="entry name" value="Aamy"/>
    <property type="match status" value="1"/>
</dbReference>
<dbReference type="AlphaFoldDB" id="A0A9D2BZJ8"/>
<dbReference type="GO" id="GO:0004553">
    <property type="term" value="F:hydrolase activity, hydrolyzing O-glycosyl compounds"/>
    <property type="evidence" value="ECO:0007669"/>
    <property type="project" value="InterPro"/>
</dbReference>
<dbReference type="Gene3D" id="2.60.40.1180">
    <property type="entry name" value="Golgi alpha-mannosidase II"/>
    <property type="match status" value="1"/>
</dbReference>
<gene>
    <name evidence="11" type="primary">glgB</name>
    <name evidence="11" type="ORF">H9841_06565</name>
</gene>
<dbReference type="InterPro" id="IPR044143">
    <property type="entry name" value="GlgB_N_E_set_prok"/>
</dbReference>
<keyword evidence="7" id="KW-0119">Carbohydrate metabolism</keyword>
<dbReference type="EC" id="2.4.1.18" evidence="8"/>
<comment type="function">
    <text evidence="1">Catalyzes the formation of the alpha-1,6-glucosidic linkages in glycogen by scission of a 1,4-alpha-linked oligosaccharide from growing alpha-1,4-glucan chains and the subsequent attachment of the oligosaccharide to the alpha-1,6 position.</text>
</comment>
<reference evidence="11" key="2">
    <citation type="submission" date="2021-04" db="EMBL/GenBank/DDBJ databases">
        <authorList>
            <person name="Gilroy R."/>
        </authorList>
    </citation>
    <scope>NUCLEOTIDE SEQUENCE</scope>
    <source>
        <strain evidence="11">ChiBcec16_6824</strain>
    </source>
</reference>
<reference evidence="11" key="1">
    <citation type="journal article" date="2021" name="PeerJ">
        <title>Extensive microbial diversity within the chicken gut microbiome revealed by metagenomics and culture.</title>
        <authorList>
            <person name="Gilroy R."/>
            <person name="Ravi A."/>
            <person name="Getino M."/>
            <person name="Pursley I."/>
            <person name="Horton D.L."/>
            <person name="Alikhan N.F."/>
            <person name="Baker D."/>
            <person name="Gharbi K."/>
            <person name="Hall N."/>
            <person name="Watson M."/>
            <person name="Adriaenssens E.M."/>
            <person name="Foster-Nyarko E."/>
            <person name="Jarju S."/>
            <person name="Secka A."/>
            <person name="Antonio M."/>
            <person name="Oren A."/>
            <person name="Chaudhuri R.R."/>
            <person name="La Ragione R."/>
            <person name="Hildebrand F."/>
            <person name="Pallen M.J."/>
        </authorList>
    </citation>
    <scope>NUCLEOTIDE SEQUENCE</scope>
    <source>
        <strain evidence="11">ChiBcec16_6824</strain>
    </source>
</reference>
<accession>A0A9D2BZJ8</accession>
<dbReference type="EMBL" id="DXDX01000120">
    <property type="protein sequence ID" value="HIY21545.1"/>
    <property type="molecule type" value="Genomic_DNA"/>
</dbReference>
<sequence>MDLHAFYTGTAFDAHKFLGGRLTENGAVFRTFAPAAKRISLIGAFCNWEEIPMERELDGNFWSCTVPEARAGMGYKFRIYKRDGSFLDHCDPYGYWMELRPHNASILWELGNYTFHDEAWMQSRTAGLDRPVNLYELHAGAWQKPGPGPADWYNYEDLARRLIPYLQENGYTHVELMPLSEHPSDASWGYQNTGFFSPTSRYGTPDQLMAFVDWCHQGGIGVVLDFVPVHFAVDDYALWNYDGTALYEYPHRDVGVSQWGSCNFMHSRGEVRSFLQSAAHFWLEQYHFDGLRMDAVRNLIYWQGDPARGENGGAISFLREMNRGLKERHPTAFLAAEDSSAHPGVTAPLEQGGLGFHYKWDMGWMNDTLAYFALPPAERKDHRDKLTFSMHYFPQERYLLPLSHDEVVHGKGSILEKMPGTLAEKLAQARLLYLYMYTHPGKKLDFMGNELAQPREWGEDRQLEWDVLGDPAHQAFHRFRRDLHWVYRSWEPLWGWDYQPEGFQWADLAPERGDCFAFWRRGEQGTMLALCRFSGGEDVTGTLTLPEGTALELLIASDWDFYGGPTASDTRLFPAQGGRVTITLPPFSGRCYRLMERETGR</sequence>
<dbReference type="PANTHER" id="PTHR43651:SF3">
    <property type="entry name" value="1,4-ALPHA-GLUCAN-BRANCHING ENZYME"/>
    <property type="match status" value="1"/>
</dbReference>
<dbReference type="SUPFAM" id="SSF51445">
    <property type="entry name" value="(Trans)glycosidases"/>
    <property type="match status" value="1"/>
</dbReference>
<dbReference type="Gene3D" id="2.60.40.10">
    <property type="entry name" value="Immunoglobulins"/>
    <property type="match status" value="1"/>
</dbReference>
<evidence type="ECO:0000256" key="4">
    <source>
        <dbReference type="ARBA" id="ARBA00022676"/>
    </source>
</evidence>
<name>A0A9D2BZJ8_9FIRM</name>
<keyword evidence="5" id="KW-0136">Cellulose degradation</keyword>
<dbReference type="SUPFAM" id="SSF51011">
    <property type="entry name" value="Glycosyl hydrolase domain"/>
    <property type="match status" value="1"/>
</dbReference>
<evidence type="ECO:0000256" key="3">
    <source>
        <dbReference type="ARBA" id="ARBA00022600"/>
    </source>
</evidence>
<dbReference type="InterPro" id="IPR013780">
    <property type="entry name" value="Glyco_hydro_b"/>
</dbReference>
<dbReference type="PIRSF" id="PIRSF000463">
    <property type="entry name" value="GlgB"/>
    <property type="match status" value="1"/>
</dbReference>
<evidence type="ECO:0000256" key="8">
    <source>
        <dbReference type="NCBIfam" id="TIGR01515"/>
    </source>
</evidence>
<dbReference type="InterPro" id="IPR014756">
    <property type="entry name" value="Ig_E-set"/>
</dbReference>
<dbReference type="GO" id="GO:0005829">
    <property type="term" value="C:cytosol"/>
    <property type="evidence" value="ECO:0007669"/>
    <property type="project" value="TreeGrafter"/>
</dbReference>
<dbReference type="CDD" id="cd02855">
    <property type="entry name" value="E_set_GBE_prok_N"/>
    <property type="match status" value="1"/>
</dbReference>
<evidence type="ECO:0000256" key="1">
    <source>
        <dbReference type="ARBA" id="ARBA00002953"/>
    </source>
</evidence>
<evidence type="ECO:0000256" key="7">
    <source>
        <dbReference type="ARBA" id="ARBA00023277"/>
    </source>
</evidence>
<dbReference type="GO" id="GO:0005978">
    <property type="term" value="P:glycogen biosynthetic process"/>
    <property type="evidence" value="ECO:0007669"/>
    <property type="project" value="UniProtKB-UniRule"/>
</dbReference>
<dbReference type="CDD" id="cd11322">
    <property type="entry name" value="AmyAc_Glg_BE"/>
    <property type="match status" value="1"/>
</dbReference>
<dbReference type="SUPFAM" id="SSF81296">
    <property type="entry name" value="E set domains"/>
    <property type="match status" value="1"/>
</dbReference>
<evidence type="ECO:0000256" key="2">
    <source>
        <dbReference type="ARBA" id="ARBA00004964"/>
    </source>
</evidence>
<dbReference type="NCBIfam" id="TIGR01515">
    <property type="entry name" value="branching_enzym"/>
    <property type="match status" value="1"/>
</dbReference>
<feature type="active site" description="Nucleophile" evidence="9">
    <location>
        <position position="294"/>
    </location>
</feature>
<keyword evidence="5" id="KW-0624">Polysaccharide degradation</keyword>
<keyword evidence="4" id="KW-0328">Glycosyltransferase</keyword>
<dbReference type="NCBIfam" id="NF008967">
    <property type="entry name" value="PRK12313.1"/>
    <property type="match status" value="1"/>
</dbReference>
<keyword evidence="6" id="KW-0320">Glycogen biosynthesis</keyword>
<dbReference type="InterPro" id="IPR006047">
    <property type="entry name" value="GH13_cat_dom"/>
</dbReference>
<dbReference type="PANTHER" id="PTHR43651">
    <property type="entry name" value="1,4-ALPHA-GLUCAN-BRANCHING ENZYME"/>
    <property type="match status" value="1"/>
</dbReference>
<dbReference type="InterPro" id="IPR013783">
    <property type="entry name" value="Ig-like_fold"/>
</dbReference>
<dbReference type="InterPro" id="IPR004193">
    <property type="entry name" value="Glyco_hydro_13_N"/>
</dbReference>
<feature type="domain" description="Glycosyl hydrolase family 13 catalytic" evidence="10">
    <location>
        <begin position="132"/>
        <end position="473"/>
    </location>
</feature>
<organism evidence="11 12">
    <name type="scientific">Candidatus Flavonifractor merdigallinarum</name>
    <dbReference type="NCBI Taxonomy" id="2838589"/>
    <lineage>
        <taxon>Bacteria</taxon>
        <taxon>Bacillati</taxon>
        <taxon>Bacillota</taxon>
        <taxon>Clostridia</taxon>
        <taxon>Eubacteriales</taxon>
        <taxon>Oscillospiraceae</taxon>
        <taxon>Flavonifractor</taxon>
    </lineage>
</organism>
<evidence type="ECO:0000256" key="5">
    <source>
        <dbReference type="ARBA" id="ARBA00023001"/>
    </source>
</evidence>
<dbReference type="InterPro" id="IPR006407">
    <property type="entry name" value="GlgB"/>
</dbReference>
<keyword evidence="4" id="KW-0808">Transferase</keyword>